<sequence>MEWLTSLDWFALSCWFGAIVLIVLGFAGTIVPAIPGLPMIAAGGWLIGWADHYEKVGFWTIAVLIVLAVIGVVVDSVAQTAGAQRAGASKAGIVGSIVGTVVGIPMGLFGIFVMPLVGAAVGEFWAKRDLMHAGRVGVATWVGMIVGTAVKVALAFTMTGYLFFIYLMN</sequence>
<keyword evidence="1" id="KW-0472">Membrane</keyword>
<reference evidence="2 3" key="1">
    <citation type="submission" date="2013-04" db="EMBL/GenBank/DDBJ databases">
        <title>The Genome Sequence of Sutterella wadsworthensis HGA0223.</title>
        <authorList>
            <consortium name="The Broad Institute Genomics Platform"/>
            <person name="Earl A."/>
            <person name="Ward D."/>
            <person name="Feldgarden M."/>
            <person name="Gevers D."/>
            <person name="Schmidt T.M."/>
            <person name="Dover J."/>
            <person name="Dai D."/>
            <person name="Walker B."/>
            <person name="Young S."/>
            <person name="Zeng Q."/>
            <person name="Gargeya S."/>
            <person name="Fitzgerald M."/>
            <person name="Haas B."/>
            <person name="Abouelleil A."/>
            <person name="Allen A.W."/>
            <person name="Alvarado L."/>
            <person name="Arachchi H.M."/>
            <person name="Berlin A.M."/>
            <person name="Chapman S.B."/>
            <person name="Gainer-Dewar J."/>
            <person name="Goldberg J."/>
            <person name="Griggs A."/>
            <person name="Gujja S."/>
            <person name="Hansen M."/>
            <person name="Howarth C."/>
            <person name="Imamovic A."/>
            <person name="Ireland A."/>
            <person name="Larimer J."/>
            <person name="McCowan C."/>
            <person name="Murphy C."/>
            <person name="Pearson M."/>
            <person name="Poon T.W."/>
            <person name="Priest M."/>
            <person name="Roberts A."/>
            <person name="Saif S."/>
            <person name="Shea T."/>
            <person name="Sisk P."/>
            <person name="Sykes S."/>
            <person name="Wortman J."/>
            <person name="Nusbaum C."/>
            <person name="Birren B."/>
        </authorList>
    </citation>
    <scope>NUCLEOTIDE SEQUENCE [LARGE SCALE GENOMIC DNA]</scope>
    <source>
        <strain evidence="2 3">HGA0223</strain>
    </source>
</reference>
<dbReference type="PATRIC" id="fig|1203554.3.peg.1958"/>
<dbReference type="InterPro" id="IPR007403">
    <property type="entry name" value="DUF456"/>
</dbReference>
<dbReference type="PANTHER" id="PTHR39165">
    <property type="entry name" value="IG HYPOTHETICAL 17883"/>
    <property type="match status" value="1"/>
</dbReference>
<dbReference type="Proteomes" id="UP000014400">
    <property type="component" value="Unassembled WGS sequence"/>
</dbReference>
<dbReference type="RefSeq" id="WP_005430501.1">
    <property type="nucleotide sequence ID" value="NZ_KE150480.1"/>
</dbReference>
<dbReference type="STRING" id="1203554.HMPREF1476_01877"/>
<dbReference type="eggNOG" id="COG2839">
    <property type="taxonomic scope" value="Bacteria"/>
</dbReference>
<evidence type="ECO:0000313" key="2">
    <source>
        <dbReference type="EMBL" id="EPD98171.1"/>
    </source>
</evidence>
<name>S3BCK2_9BURK</name>
<dbReference type="PANTHER" id="PTHR39165:SF1">
    <property type="entry name" value="DUF456 DOMAIN-CONTAINING PROTEIN"/>
    <property type="match status" value="1"/>
</dbReference>
<dbReference type="AlphaFoldDB" id="S3BCK2"/>
<feature type="transmembrane region" description="Helical" evidence="1">
    <location>
        <begin position="141"/>
        <end position="167"/>
    </location>
</feature>
<keyword evidence="1" id="KW-0812">Transmembrane</keyword>
<keyword evidence="1" id="KW-1133">Transmembrane helix</keyword>
<accession>S3BCK2</accession>
<organism evidence="2 3">
    <name type="scientific">Sutterella wadsworthensis HGA0223</name>
    <dbReference type="NCBI Taxonomy" id="1203554"/>
    <lineage>
        <taxon>Bacteria</taxon>
        <taxon>Pseudomonadati</taxon>
        <taxon>Pseudomonadota</taxon>
        <taxon>Betaproteobacteria</taxon>
        <taxon>Burkholderiales</taxon>
        <taxon>Sutterellaceae</taxon>
        <taxon>Sutterella</taxon>
    </lineage>
</organism>
<feature type="transmembrane region" description="Helical" evidence="1">
    <location>
        <begin position="56"/>
        <end position="74"/>
    </location>
</feature>
<dbReference type="EMBL" id="ATCF01000027">
    <property type="protein sequence ID" value="EPD98171.1"/>
    <property type="molecule type" value="Genomic_DNA"/>
</dbReference>
<comment type="caution">
    <text evidence="2">The sequence shown here is derived from an EMBL/GenBank/DDBJ whole genome shotgun (WGS) entry which is preliminary data.</text>
</comment>
<proteinExistence type="predicted"/>
<evidence type="ECO:0000256" key="1">
    <source>
        <dbReference type="SAM" id="Phobius"/>
    </source>
</evidence>
<gene>
    <name evidence="2" type="ORF">HMPREF1476_01877</name>
</gene>
<feature type="transmembrane region" description="Helical" evidence="1">
    <location>
        <begin position="6"/>
        <end position="26"/>
    </location>
</feature>
<dbReference type="HOGENOM" id="CLU_109297_0_0_4"/>
<dbReference type="Pfam" id="PF04306">
    <property type="entry name" value="DUF456"/>
    <property type="match status" value="1"/>
</dbReference>
<keyword evidence="3" id="KW-1185">Reference proteome</keyword>
<feature type="transmembrane region" description="Helical" evidence="1">
    <location>
        <begin position="94"/>
        <end position="121"/>
    </location>
</feature>
<evidence type="ECO:0008006" key="4">
    <source>
        <dbReference type="Google" id="ProtNLM"/>
    </source>
</evidence>
<protein>
    <recommendedName>
        <fullName evidence="4">DUF456 domain-containing protein</fullName>
    </recommendedName>
</protein>
<evidence type="ECO:0000313" key="3">
    <source>
        <dbReference type="Proteomes" id="UP000014400"/>
    </source>
</evidence>